<dbReference type="Gene3D" id="3.40.190.290">
    <property type="match status" value="1"/>
</dbReference>
<evidence type="ECO:0000256" key="3">
    <source>
        <dbReference type="ARBA" id="ARBA00023125"/>
    </source>
</evidence>
<evidence type="ECO:0000313" key="7">
    <source>
        <dbReference type="EMBL" id="RYU36163.1"/>
    </source>
</evidence>
<name>A0A1J0YVE3_ENTFL</name>
<dbReference type="SUPFAM" id="SSF46785">
    <property type="entry name" value="Winged helix' DNA-binding domain"/>
    <property type="match status" value="1"/>
</dbReference>
<dbReference type="EMBL" id="JAREWH010000001">
    <property type="protein sequence ID" value="MDN3191134.1"/>
    <property type="molecule type" value="Genomic_DNA"/>
</dbReference>
<evidence type="ECO:0000259" key="5">
    <source>
        <dbReference type="PROSITE" id="PS50931"/>
    </source>
</evidence>
<accession>A0A1J0YVE3</accession>
<evidence type="ECO:0000313" key="8">
    <source>
        <dbReference type="Proteomes" id="UP000292223"/>
    </source>
</evidence>
<comment type="caution">
    <text evidence="7">The sequence shown here is derived from an EMBL/GenBank/DDBJ whole genome shotgun (WGS) entry which is preliminary data.</text>
</comment>
<dbReference type="PANTHER" id="PTHR30419:SF8">
    <property type="entry name" value="NITROGEN ASSIMILATION TRANSCRIPTIONAL ACTIVATOR-RELATED"/>
    <property type="match status" value="1"/>
</dbReference>
<dbReference type="EMBL" id="SEWT01000001">
    <property type="protein sequence ID" value="RYU36163.1"/>
    <property type="molecule type" value="Genomic_DNA"/>
</dbReference>
<dbReference type="PANTHER" id="PTHR30419">
    <property type="entry name" value="HTH-TYPE TRANSCRIPTIONAL REGULATOR YBHD"/>
    <property type="match status" value="1"/>
</dbReference>
<dbReference type="GeneID" id="60893954"/>
<dbReference type="AlphaFoldDB" id="A0A1J0YVE3"/>
<dbReference type="PRINTS" id="PR00039">
    <property type="entry name" value="HTHLYSR"/>
</dbReference>
<reference evidence="6" key="2">
    <citation type="journal article" date="2023" name="Pathogens">
        <title>Prevalence of Enterococcus spp. and the Whole-Genome Characteristics of Enterococcus faecium and Enterococcus faecalis Strains Isolated from Free-Living Birds in Poland.</title>
        <authorList>
            <person name="Kwit R."/>
            <person name="Zajac M."/>
            <person name="Smialowska-Weglinska A."/>
            <person name="Skarzynska M."/>
            <person name="Bomba A."/>
            <person name="Lalak A."/>
            <person name="Skrzypiec E."/>
            <person name="Wojdat D."/>
            <person name="Koza W."/>
            <person name="Mikos-Wojewoda E."/>
            <person name="Pasim P."/>
            <person name="Skora M."/>
            <person name="Polak M."/>
            <person name="Wiacek J."/>
            <person name="Wasyl D."/>
        </authorList>
    </citation>
    <scope>NUCLEOTIDE SEQUENCE</scope>
    <source>
        <strain evidence="6">691B_2</strain>
    </source>
</reference>
<dbReference type="CDD" id="cd05466">
    <property type="entry name" value="PBP2_LTTR_substrate"/>
    <property type="match status" value="1"/>
</dbReference>
<dbReference type="PROSITE" id="PS50931">
    <property type="entry name" value="HTH_LYSR"/>
    <property type="match status" value="1"/>
</dbReference>
<evidence type="ECO:0000256" key="4">
    <source>
        <dbReference type="ARBA" id="ARBA00023163"/>
    </source>
</evidence>
<comment type="similarity">
    <text evidence="1">Belongs to the LysR transcriptional regulatory family.</text>
</comment>
<feature type="domain" description="HTH lysR-type" evidence="5">
    <location>
        <begin position="1"/>
        <end position="58"/>
    </location>
</feature>
<evidence type="ECO:0000256" key="1">
    <source>
        <dbReference type="ARBA" id="ARBA00009437"/>
    </source>
</evidence>
<dbReference type="InterPro" id="IPR036390">
    <property type="entry name" value="WH_DNA-bd_sf"/>
</dbReference>
<dbReference type="Pfam" id="PF00126">
    <property type="entry name" value="HTH_1"/>
    <property type="match status" value="1"/>
</dbReference>
<protein>
    <submittedName>
        <fullName evidence="7">LysR family transcriptional regulator</fullName>
    </submittedName>
</protein>
<dbReference type="GO" id="GO:0003700">
    <property type="term" value="F:DNA-binding transcription factor activity"/>
    <property type="evidence" value="ECO:0007669"/>
    <property type="project" value="InterPro"/>
</dbReference>
<gene>
    <name evidence="7" type="ORF">EU507_02615</name>
    <name evidence="6" type="ORF">P0E79_01345</name>
</gene>
<dbReference type="GO" id="GO:0005829">
    <property type="term" value="C:cytosol"/>
    <property type="evidence" value="ECO:0007669"/>
    <property type="project" value="TreeGrafter"/>
</dbReference>
<dbReference type="InterPro" id="IPR005119">
    <property type="entry name" value="LysR_subst-bd"/>
</dbReference>
<dbReference type="GO" id="GO:0003677">
    <property type="term" value="F:DNA binding"/>
    <property type="evidence" value="ECO:0007669"/>
    <property type="project" value="UniProtKB-KW"/>
</dbReference>
<evidence type="ECO:0000256" key="2">
    <source>
        <dbReference type="ARBA" id="ARBA00023015"/>
    </source>
</evidence>
<dbReference type="InterPro" id="IPR000847">
    <property type="entry name" value="LysR_HTH_N"/>
</dbReference>
<reference evidence="6" key="3">
    <citation type="submission" date="2023-03" db="EMBL/GenBank/DDBJ databases">
        <authorList>
            <person name="Zajac M."/>
            <person name="Kwit R."/>
            <person name="Wasyl D."/>
        </authorList>
    </citation>
    <scope>NUCLEOTIDE SEQUENCE</scope>
    <source>
        <strain evidence="6">691B_2</strain>
    </source>
</reference>
<keyword evidence="4" id="KW-0804">Transcription</keyword>
<dbReference type="Proteomes" id="UP001173174">
    <property type="component" value="Unassembled WGS sequence"/>
</dbReference>
<keyword evidence="3" id="KW-0238">DNA-binding</keyword>
<dbReference type="InterPro" id="IPR050950">
    <property type="entry name" value="HTH-type_LysR_regulators"/>
</dbReference>
<reference evidence="7 8" key="1">
    <citation type="submission" date="2019-02" db="EMBL/GenBank/DDBJ databases">
        <title>From farm to fork: dissemination of Tn554::fexA-optrA in linezolid-resistant Enterococcus faecalis clones from chicken feces and meat in Tunisia.</title>
        <authorList>
            <person name="Tedim A.P."/>
            <person name="Elghaieb H."/>
            <person name="Abbassi M.S."/>
            <person name="Novais C."/>
            <person name="Hassen A."/>
            <person name="Peixe L."/>
            <person name="Freitas A.R."/>
        </authorList>
    </citation>
    <scope>NUCLEOTIDE SEQUENCE [LARGE SCALE GENOMIC DNA]</scope>
    <source>
        <strain evidence="7 8">728T</strain>
    </source>
</reference>
<dbReference type="RefSeq" id="WP_002357478.1">
    <property type="nucleotide sequence ID" value="NZ_AP025270.1"/>
</dbReference>
<sequence>MNIQLLKYFIEIVNTRSLSAAARNLFVTQPTLSLALKKMESELGTALFDHSDQPFQLTDTGVYLYEHGQEVVFQFDQLVTDIREMNQKPVKKQLRLGLTTLFAVQFMKEISRFLTTHPHVNLILQQDGSPKLQTMLANKEIDMGLISFPNTLPEIIHIEPLETTTKGYHVYVVVPESNPLSQYEKLTFKDLKDQRFSSLSDNFMIGRLLLDRTRSFGYEPNIILHNDDLQVLLYSLQKNNSICLLPIEYYEVGKSQGLKWIPLKDKFDYFPIGIALRRDFSMTEDVRDFIQIIKEN</sequence>
<organism evidence="7 8">
    <name type="scientific">Enterococcus faecalis</name>
    <name type="common">Streptococcus faecalis</name>
    <dbReference type="NCBI Taxonomy" id="1351"/>
    <lineage>
        <taxon>Bacteria</taxon>
        <taxon>Bacillati</taxon>
        <taxon>Bacillota</taxon>
        <taxon>Bacilli</taxon>
        <taxon>Lactobacillales</taxon>
        <taxon>Enterococcaceae</taxon>
        <taxon>Enterococcus</taxon>
    </lineage>
</organism>
<dbReference type="Proteomes" id="UP000292223">
    <property type="component" value="Unassembled WGS sequence"/>
</dbReference>
<dbReference type="InterPro" id="IPR036388">
    <property type="entry name" value="WH-like_DNA-bd_sf"/>
</dbReference>
<keyword evidence="2" id="KW-0805">Transcription regulation</keyword>
<dbReference type="Gene3D" id="1.10.10.10">
    <property type="entry name" value="Winged helix-like DNA-binding domain superfamily/Winged helix DNA-binding domain"/>
    <property type="match status" value="1"/>
</dbReference>
<proteinExistence type="inferred from homology"/>
<dbReference type="SUPFAM" id="SSF53850">
    <property type="entry name" value="Periplasmic binding protein-like II"/>
    <property type="match status" value="1"/>
</dbReference>
<evidence type="ECO:0000313" key="6">
    <source>
        <dbReference type="EMBL" id="MDN3191134.1"/>
    </source>
</evidence>
<dbReference type="Pfam" id="PF03466">
    <property type="entry name" value="LysR_substrate"/>
    <property type="match status" value="1"/>
</dbReference>